<protein>
    <submittedName>
        <fullName evidence="1">Uncharacterized protein</fullName>
    </submittedName>
</protein>
<sequence>MPHYQFYVKADDVRATDGDTESAELLDLGYQKIDFEADTPDKKSALKQLRTHLSENTAAAKNFAGDITFSSIIGSLLR</sequence>
<gene>
    <name evidence="1" type="ORF">AWC35_08915</name>
</gene>
<dbReference type="KEGG" id="gqu:AWC35_08915"/>
<name>A0A250AZQ3_9GAMM</name>
<dbReference type="AlphaFoldDB" id="A0A250AZQ3"/>
<evidence type="ECO:0000313" key="2">
    <source>
        <dbReference type="Proteomes" id="UP000217182"/>
    </source>
</evidence>
<dbReference type="RefSeq" id="WP_095846058.1">
    <property type="nucleotide sequence ID" value="NZ_CP014136.1"/>
</dbReference>
<proteinExistence type="predicted"/>
<keyword evidence="2" id="KW-1185">Reference proteome</keyword>
<dbReference type="Proteomes" id="UP000217182">
    <property type="component" value="Chromosome"/>
</dbReference>
<evidence type="ECO:0000313" key="1">
    <source>
        <dbReference type="EMBL" id="ATA19453.1"/>
    </source>
</evidence>
<organism evidence="1 2">
    <name type="scientific">Gibbsiella quercinecans</name>
    <dbReference type="NCBI Taxonomy" id="929813"/>
    <lineage>
        <taxon>Bacteria</taxon>
        <taxon>Pseudomonadati</taxon>
        <taxon>Pseudomonadota</taxon>
        <taxon>Gammaproteobacteria</taxon>
        <taxon>Enterobacterales</taxon>
        <taxon>Yersiniaceae</taxon>
        <taxon>Gibbsiella</taxon>
    </lineage>
</organism>
<dbReference type="OrthoDB" id="6631257at2"/>
<reference evidence="1 2" key="1">
    <citation type="submission" date="2016-01" db="EMBL/GenBank/DDBJ databases">
        <authorList>
            <person name="Oliw E.H."/>
        </authorList>
    </citation>
    <scope>NUCLEOTIDE SEQUENCE [LARGE SCALE GENOMIC DNA]</scope>
    <source>
        <strain evidence="1 2">FRB97</strain>
    </source>
</reference>
<dbReference type="EMBL" id="CP014136">
    <property type="protein sequence ID" value="ATA19453.1"/>
    <property type="molecule type" value="Genomic_DNA"/>
</dbReference>
<accession>A0A250AZQ3</accession>